<evidence type="ECO:0000259" key="5">
    <source>
        <dbReference type="Pfam" id="PF00669"/>
    </source>
</evidence>
<dbReference type="RefSeq" id="WP_349756756.1">
    <property type="nucleotide sequence ID" value="NZ_JBEGCI010000001.1"/>
</dbReference>
<gene>
    <name evidence="7" type="ORF">ABE957_00900</name>
</gene>
<dbReference type="SUPFAM" id="SSF64518">
    <property type="entry name" value="Phase 1 flagellin"/>
    <property type="match status" value="1"/>
</dbReference>
<dbReference type="Gene3D" id="1.20.1330.10">
    <property type="entry name" value="f41 fragment of flagellin, N-terminal domain"/>
    <property type="match status" value="1"/>
</dbReference>
<dbReference type="InterPro" id="IPR042187">
    <property type="entry name" value="Flagellin_C_sub2"/>
</dbReference>
<dbReference type="InterPro" id="IPR046358">
    <property type="entry name" value="Flagellin_C"/>
</dbReference>
<comment type="caution">
    <text evidence="7">The sequence shown here is derived from an EMBL/GenBank/DDBJ whole genome shotgun (WGS) entry which is preliminary data.</text>
</comment>
<name>A0ABV1N0H3_9GAMM</name>
<keyword evidence="7" id="KW-0969">Cilium</keyword>
<comment type="subcellular location">
    <subcellularLocation>
        <location evidence="4">Secreted</location>
    </subcellularLocation>
    <subcellularLocation>
        <location evidence="4">Bacterial flagellum</location>
    </subcellularLocation>
</comment>
<comment type="similarity">
    <text evidence="1 4">Belongs to the bacterial flagellin family.</text>
</comment>
<dbReference type="Gene3D" id="2.30.220.10">
    <property type="entry name" value="f41 fragment of flagellin, C-terminal domain"/>
    <property type="match status" value="1"/>
</dbReference>
<dbReference type="Gene3D" id="2.170.280.10">
    <property type="entry name" value="f41 fragment of flagellin, middle domain"/>
    <property type="match status" value="1"/>
</dbReference>
<sequence>MAMGINTNITAMIGQQNLNESKNALTTSMERLSSGSRINSAKDDAAGQAIANRMSSQITGLGQAQRNANDGISVAQTAEGALNQVNDNLQRVRELSVQAQNGTNSQEDLNSIQAEIGQRLNEINRISEQTDFNGTKVLQQDGALKIQVGANDNETISIDLQKIDATSLGLNNFTVSGDKAADLQTMVDEFGAEGTSNYTVGIVDDTGTSTSTAGNVEVDVVSGKVTDGTNQLYVSQTTGNITSDAANTSVTDGAAGTLAQDVANAFGAAFETSAQGDSATVGGVSWTRDTAATATQGNGTYSATIEGQDVTVTLSGAGAGGAGGTLSIDEGSLFADDSTFGGANTYDAGTNFTTFGTNEVAREVDVKDAGGSSVGASLTLDGNNYSVDAGGQVTSDAAVTVEGNDLALNEVVYVKDAGQASQALVGQSDAQEASRNPLEKLDTALGTVDSLRSDLGAIQNRFESAITNLSTNETNLSSARSRIEDADYATEVANMTKNQILQQAGTSVLAQANQLPQSVLSLLG</sequence>
<reference evidence="7 8" key="1">
    <citation type="submission" date="2024-05" db="EMBL/GenBank/DDBJ databases">
        <title>Halomonas sp. CS7 16S ribosomal RNA gene Genome sequencing and assembly.</title>
        <authorList>
            <person name="Yook S."/>
        </authorList>
    </citation>
    <scope>NUCLEOTIDE SEQUENCE [LARGE SCALE GENOMIC DNA]</scope>
    <source>
        <strain evidence="7 8">CS7</strain>
    </source>
</reference>
<dbReference type="Gene3D" id="6.10.10.10">
    <property type="entry name" value="Flagellar export chaperone, C-terminal domain"/>
    <property type="match status" value="1"/>
</dbReference>
<dbReference type="Gene3D" id="6.10.280.190">
    <property type="match status" value="1"/>
</dbReference>
<keyword evidence="7" id="KW-0966">Cell projection</keyword>
<dbReference type="Proteomes" id="UP001472978">
    <property type="component" value="Unassembled WGS sequence"/>
</dbReference>
<comment type="function">
    <text evidence="4">Flagellin is the subunit protein which polymerizes to form the filaments of bacterial flagella.</text>
</comment>
<keyword evidence="7" id="KW-0282">Flagellum</keyword>
<evidence type="ECO:0000259" key="6">
    <source>
        <dbReference type="Pfam" id="PF00700"/>
    </source>
</evidence>
<dbReference type="PANTHER" id="PTHR42792:SF2">
    <property type="entry name" value="FLAGELLIN"/>
    <property type="match status" value="1"/>
</dbReference>
<dbReference type="PRINTS" id="PR00207">
    <property type="entry name" value="FLAGELLIN"/>
</dbReference>
<dbReference type="InterPro" id="IPR001029">
    <property type="entry name" value="Flagellin_N"/>
</dbReference>
<keyword evidence="8" id="KW-1185">Reference proteome</keyword>
<evidence type="ECO:0000256" key="3">
    <source>
        <dbReference type="ARBA" id="ARBA00023143"/>
    </source>
</evidence>
<feature type="domain" description="Flagellin C-terminal" evidence="6">
    <location>
        <begin position="438"/>
        <end position="523"/>
    </location>
</feature>
<keyword evidence="3 4" id="KW-0975">Bacterial flagellum</keyword>
<evidence type="ECO:0000313" key="7">
    <source>
        <dbReference type="EMBL" id="MEQ6887234.1"/>
    </source>
</evidence>
<keyword evidence="2 4" id="KW-0964">Secreted</keyword>
<dbReference type="InterPro" id="IPR001492">
    <property type="entry name" value="Flagellin"/>
</dbReference>
<evidence type="ECO:0000256" key="2">
    <source>
        <dbReference type="ARBA" id="ARBA00022525"/>
    </source>
</evidence>
<accession>A0ABV1N0H3</accession>
<proteinExistence type="inferred from homology"/>
<feature type="domain" description="Flagellin N-terminal" evidence="5">
    <location>
        <begin position="5"/>
        <end position="140"/>
    </location>
</feature>
<protein>
    <recommendedName>
        <fullName evidence="4">Flagellin</fullName>
    </recommendedName>
</protein>
<dbReference type="EMBL" id="JBEGCI010000001">
    <property type="protein sequence ID" value="MEQ6887234.1"/>
    <property type="molecule type" value="Genomic_DNA"/>
</dbReference>
<organism evidence="7 8">
    <name type="scientific">Halomonas pelophila</name>
    <dbReference type="NCBI Taxonomy" id="3151122"/>
    <lineage>
        <taxon>Bacteria</taxon>
        <taxon>Pseudomonadati</taxon>
        <taxon>Pseudomonadota</taxon>
        <taxon>Gammaproteobacteria</taxon>
        <taxon>Oceanospirillales</taxon>
        <taxon>Halomonadaceae</taxon>
        <taxon>Halomonas</taxon>
    </lineage>
</organism>
<evidence type="ECO:0000256" key="4">
    <source>
        <dbReference type="RuleBase" id="RU362073"/>
    </source>
</evidence>
<dbReference type="Pfam" id="PF00669">
    <property type="entry name" value="Flagellin_N"/>
    <property type="match status" value="1"/>
</dbReference>
<evidence type="ECO:0000256" key="1">
    <source>
        <dbReference type="ARBA" id="ARBA00005709"/>
    </source>
</evidence>
<dbReference type="PANTHER" id="PTHR42792">
    <property type="entry name" value="FLAGELLIN"/>
    <property type="match status" value="1"/>
</dbReference>
<evidence type="ECO:0000313" key="8">
    <source>
        <dbReference type="Proteomes" id="UP001472978"/>
    </source>
</evidence>
<dbReference type="Pfam" id="PF00700">
    <property type="entry name" value="Flagellin_C"/>
    <property type="match status" value="1"/>
</dbReference>